<dbReference type="InterPro" id="IPR035969">
    <property type="entry name" value="Rab-GAP_TBC_sf"/>
</dbReference>
<dbReference type="Pfam" id="PF00566">
    <property type="entry name" value="RabGAP-TBC"/>
    <property type="match status" value="1"/>
</dbReference>
<evidence type="ECO:0000259" key="7">
    <source>
        <dbReference type="PROSITE" id="PS50086"/>
    </source>
</evidence>
<reference evidence="9" key="2">
    <citation type="submission" date="2022-06" db="UniProtKB">
        <authorList>
            <consortium name="EnsemblMetazoa"/>
        </authorList>
    </citation>
    <scope>IDENTIFICATION</scope>
    <source>
        <strain evidence="9">DF5081</strain>
    </source>
</reference>
<dbReference type="Proteomes" id="UP000005237">
    <property type="component" value="Unassembled WGS sequence"/>
</dbReference>
<evidence type="ECO:0000313" key="10">
    <source>
        <dbReference type="Proteomes" id="UP000005237"/>
    </source>
</evidence>
<organism evidence="9 10">
    <name type="scientific">Caenorhabditis japonica</name>
    <dbReference type="NCBI Taxonomy" id="281687"/>
    <lineage>
        <taxon>Eukaryota</taxon>
        <taxon>Metazoa</taxon>
        <taxon>Ecdysozoa</taxon>
        <taxon>Nematoda</taxon>
        <taxon>Chromadorea</taxon>
        <taxon>Rhabditida</taxon>
        <taxon>Rhabditina</taxon>
        <taxon>Rhabditomorpha</taxon>
        <taxon>Rhabditoidea</taxon>
        <taxon>Rhabditidae</taxon>
        <taxon>Peloderinae</taxon>
        <taxon>Caenorhabditis</taxon>
    </lineage>
</organism>
<evidence type="ECO:0000256" key="4">
    <source>
        <dbReference type="ARBA" id="ARBA00023136"/>
    </source>
</evidence>
<dbReference type="PANTHER" id="PTHR23354:SF122">
    <property type="entry name" value="GTPASE-ACTIVATING PROTEIN SKYWALKER"/>
    <property type="match status" value="1"/>
</dbReference>
<dbReference type="Gene3D" id="1.10.472.80">
    <property type="entry name" value="Ypt/Rab-GAP domain of gyp1p, domain 3"/>
    <property type="match status" value="1"/>
</dbReference>
<evidence type="ECO:0000313" key="9">
    <source>
        <dbReference type="EnsemblMetazoa" id="CJA13219.1"/>
    </source>
</evidence>
<dbReference type="InterPro" id="IPR000195">
    <property type="entry name" value="Rab-GAP-TBC_dom"/>
</dbReference>
<dbReference type="AlphaFoldDB" id="A0A8R1DX74"/>
<evidence type="ECO:0008006" key="11">
    <source>
        <dbReference type="Google" id="ProtNLM"/>
    </source>
</evidence>
<reference evidence="10" key="1">
    <citation type="submission" date="2010-08" db="EMBL/GenBank/DDBJ databases">
        <authorList>
            <consortium name="Caenorhabditis japonica Sequencing Consortium"/>
            <person name="Wilson R.K."/>
        </authorList>
    </citation>
    <scope>NUCLEOTIDE SEQUENCE [LARGE SCALE GENOMIC DNA]</scope>
    <source>
        <strain evidence="10">DF5081</strain>
    </source>
</reference>
<keyword evidence="4" id="KW-0472">Membrane</keyword>
<protein>
    <recommendedName>
        <fullName evidence="11">Rab-GAP TBC domain-containing protein</fullName>
    </recommendedName>
</protein>
<dbReference type="Pfam" id="PF07534">
    <property type="entry name" value="TLD"/>
    <property type="match status" value="1"/>
</dbReference>
<keyword evidence="5" id="KW-0968">Cytoplasmic vesicle</keyword>
<dbReference type="SMART" id="SM00584">
    <property type="entry name" value="TLDc"/>
    <property type="match status" value="1"/>
</dbReference>
<evidence type="ECO:0000256" key="6">
    <source>
        <dbReference type="ARBA" id="ARBA00034103"/>
    </source>
</evidence>
<evidence type="ECO:0000256" key="5">
    <source>
        <dbReference type="ARBA" id="ARBA00023329"/>
    </source>
</evidence>
<proteinExistence type="predicted"/>
<dbReference type="SUPFAM" id="SSF47923">
    <property type="entry name" value="Ypt/Rab-GAP domain of gyp1p"/>
    <property type="match status" value="2"/>
</dbReference>
<dbReference type="GO" id="GO:0045202">
    <property type="term" value="C:synapse"/>
    <property type="evidence" value="ECO:0007669"/>
    <property type="project" value="UniProtKB-SubCell"/>
</dbReference>
<dbReference type="EnsemblMetazoa" id="CJA13219.1">
    <property type="protein sequence ID" value="CJA13219.1"/>
    <property type="gene ID" value="WBGene00132423"/>
</dbReference>
<dbReference type="SMART" id="SM00164">
    <property type="entry name" value="TBC"/>
    <property type="match status" value="1"/>
</dbReference>
<feature type="domain" description="TLDc" evidence="8">
    <location>
        <begin position="516"/>
        <end position="695"/>
    </location>
</feature>
<dbReference type="GO" id="GO:0030659">
    <property type="term" value="C:cytoplasmic vesicle membrane"/>
    <property type="evidence" value="ECO:0007669"/>
    <property type="project" value="UniProtKB-SubCell"/>
</dbReference>
<evidence type="ECO:0000259" key="8">
    <source>
        <dbReference type="PROSITE" id="PS51886"/>
    </source>
</evidence>
<keyword evidence="3" id="KW-0770">Synapse</keyword>
<evidence type="ECO:0000256" key="1">
    <source>
        <dbReference type="ARBA" id="ARBA00004156"/>
    </source>
</evidence>
<dbReference type="PROSITE" id="PS50086">
    <property type="entry name" value="TBC_RABGAP"/>
    <property type="match status" value="1"/>
</dbReference>
<dbReference type="InterPro" id="IPR006571">
    <property type="entry name" value="TLDc_dom"/>
</dbReference>
<evidence type="ECO:0000256" key="3">
    <source>
        <dbReference type="ARBA" id="ARBA00023018"/>
    </source>
</evidence>
<comment type="subcellular location">
    <subcellularLocation>
        <location evidence="1">Cytoplasmic vesicle membrane</location>
    </subcellularLocation>
    <subcellularLocation>
        <location evidence="2">Endomembrane system</location>
        <topology evidence="2">Peripheral membrane protein</topology>
    </subcellularLocation>
    <subcellularLocation>
        <location evidence="6">Synapse</location>
    </subcellularLocation>
</comment>
<dbReference type="GO" id="GO:0012505">
    <property type="term" value="C:endomembrane system"/>
    <property type="evidence" value="ECO:0007669"/>
    <property type="project" value="UniProtKB-SubCell"/>
</dbReference>
<feature type="domain" description="Rab-GAP TBC" evidence="7">
    <location>
        <begin position="218"/>
        <end position="408"/>
    </location>
</feature>
<sequence length="701" mass="80282">MSDFSRSHARKSLGVTFKEQGLVNLTTMFQAGTELSDTSGDEEEVIPARVGQALGRSNDSDTENEEGTYFKRAMPVYPKLIMNNHNNHEAAAPGMRRTTSSIARISMAIRRSLRLPRRSEARMAREMAEISECDSGVWYCGLFSWHLCVLCNNIVIFERKRKKIIDNFQPEGPLFTDNTRDLRVGASSVPSRLQEVIENKRLNRHDKVKKIIRRTDWPVCHEIRTSLWRELCRTKDWNSSKRLFADEVIEYERINQGKKQSPQILADEGAVLNNFDLSEIGSVRLIRLLLIIERLRPEIVYAPTIYPICSLLLHFNNDDGDCFSCINYLLNNKGFMMTAPVQWAASSHTILALVKKHKSAAYVLLKRRLGTTDDSVLVKCLEDWLLWLFQYLPLPYVCRIVDCYFAEGHKFLIRSAISVIYIWSKVHKRGMEDFKGKSMQEKIECIKKEFQDVATNINVSTSTFIATAVKIRNLQSATIAKLQSQYEEELREEIVARPRAGKKVRRTIFCEAFRSTLVDNDSAVELMSYMPDRLQLVTPQLAYRLSQDGTSFHNFWNKIDQLDQSIIIIKDTKGFIFGAYCSSTWAERHDRKERTRSKYWGTGESYVFRMNKDLELPEIYQWVGSAPDATPETSPQYFMAATEKSIVIGSGGNDAIRVDEELTHGMTGHSATFNSPPLVPTGAFDIYELEVFHVTANDDKD</sequence>
<evidence type="ECO:0000256" key="2">
    <source>
        <dbReference type="ARBA" id="ARBA00004184"/>
    </source>
</evidence>
<keyword evidence="10" id="KW-1185">Reference proteome</keyword>
<dbReference type="PANTHER" id="PTHR23354">
    <property type="entry name" value="NUCLEOLAR PROTEIN 7/ESTROGEN RECEPTOR COACTIVATOR-RELATED"/>
    <property type="match status" value="1"/>
</dbReference>
<name>A0A8R1DX74_CAEJA</name>
<dbReference type="PROSITE" id="PS51886">
    <property type="entry name" value="TLDC"/>
    <property type="match status" value="1"/>
</dbReference>
<accession>A0A8R1DX74</accession>